<organism evidence="2 3">
    <name type="scientific">Zosterops borbonicus</name>
    <dbReference type="NCBI Taxonomy" id="364589"/>
    <lineage>
        <taxon>Eukaryota</taxon>
        <taxon>Metazoa</taxon>
        <taxon>Chordata</taxon>
        <taxon>Craniata</taxon>
        <taxon>Vertebrata</taxon>
        <taxon>Euteleostomi</taxon>
        <taxon>Archelosauria</taxon>
        <taxon>Archosauria</taxon>
        <taxon>Dinosauria</taxon>
        <taxon>Saurischia</taxon>
        <taxon>Theropoda</taxon>
        <taxon>Coelurosauria</taxon>
        <taxon>Aves</taxon>
        <taxon>Neognathae</taxon>
        <taxon>Neoaves</taxon>
        <taxon>Telluraves</taxon>
        <taxon>Australaves</taxon>
        <taxon>Passeriformes</taxon>
        <taxon>Sylvioidea</taxon>
        <taxon>Zosteropidae</taxon>
        <taxon>Zosterops</taxon>
    </lineage>
</organism>
<keyword evidence="3" id="KW-1185">Reference proteome</keyword>
<protein>
    <submittedName>
        <fullName evidence="2">Uncharacterized protein</fullName>
    </submittedName>
</protein>
<dbReference type="Proteomes" id="UP000796761">
    <property type="component" value="Unassembled WGS sequence"/>
</dbReference>
<evidence type="ECO:0000313" key="2">
    <source>
        <dbReference type="EMBL" id="TRZ23436.1"/>
    </source>
</evidence>
<feature type="region of interest" description="Disordered" evidence="1">
    <location>
        <begin position="75"/>
        <end position="106"/>
    </location>
</feature>
<proteinExistence type="predicted"/>
<accession>A0A8K1GQL7</accession>
<dbReference type="EMBL" id="SWJQ01000072">
    <property type="protein sequence ID" value="TRZ23436.1"/>
    <property type="molecule type" value="Genomic_DNA"/>
</dbReference>
<comment type="caution">
    <text evidence="2">The sequence shown here is derived from an EMBL/GenBank/DDBJ whole genome shotgun (WGS) entry which is preliminary data.</text>
</comment>
<gene>
    <name evidence="2" type="ORF">HGM15179_003591</name>
</gene>
<feature type="region of interest" description="Disordered" evidence="1">
    <location>
        <begin position="155"/>
        <end position="189"/>
    </location>
</feature>
<sequence length="189" mass="21733">MHKVFISTVTQQQSMERRGTRSDEVLMPDPWVEAGYQFRRYLLPIMEETGPRQPVHATPLLIPVSTPDRAEGKPFIPAQTLSNVPPKRDDNGLQKGRKEHGPEFPMCGLCSRQRGSRGSEDLQTPFVLVHLCACEPLLQTALNPLHQDYIYYGRTEERRGEERRGEERRGEERRGEERRGEERRGTGIP</sequence>
<dbReference type="AlphaFoldDB" id="A0A8K1GQL7"/>
<evidence type="ECO:0000313" key="3">
    <source>
        <dbReference type="Proteomes" id="UP000796761"/>
    </source>
</evidence>
<feature type="region of interest" description="Disordered" evidence="1">
    <location>
        <begin position="1"/>
        <end position="21"/>
    </location>
</feature>
<name>A0A8K1GQL7_9PASS</name>
<reference evidence="2" key="1">
    <citation type="submission" date="2019-04" db="EMBL/GenBank/DDBJ databases">
        <title>Genome assembly of Zosterops borbonicus 15179.</title>
        <authorList>
            <person name="Leroy T."/>
            <person name="Anselmetti Y."/>
            <person name="Tilak M.-K."/>
            <person name="Nabholz B."/>
        </authorList>
    </citation>
    <scope>NUCLEOTIDE SEQUENCE</scope>
    <source>
        <strain evidence="2">HGM_15179</strain>
        <tissue evidence="2">Muscle</tissue>
    </source>
</reference>
<evidence type="ECO:0000256" key="1">
    <source>
        <dbReference type="SAM" id="MobiDB-lite"/>
    </source>
</evidence>